<accession>A0AAV2KTG1</accession>
<dbReference type="AlphaFoldDB" id="A0AAV2KTG1"/>
<dbReference type="EMBL" id="OZ035824">
    <property type="protein sequence ID" value="CAL1591908.1"/>
    <property type="molecule type" value="Genomic_DNA"/>
</dbReference>
<feature type="compositionally biased region" description="Basic and acidic residues" evidence="1">
    <location>
        <begin position="66"/>
        <end position="76"/>
    </location>
</feature>
<sequence>MRKKGRKGGRIEPDFSGPYTIEAINGKLATLANLKGVTLNSKYSLDHLKPYKQRRPKSDYSTNKSPQKEVAPETRPVRPSVIVYAPPCQHPQDAGIDMKKASIEERAKVTRGIQPTDEISTGKLNIKSMPLMHKLNQHKAPAILSRRNGHKITNHGDDDKSSSEAYKRYHTQS</sequence>
<evidence type="ECO:0000313" key="2">
    <source>
        <dbReference type="EMBL" id="CAL1591908.1"/>
    </source>
</evidence>
<protein>
    <submittedName>
        <fullName evidence="2">Uncharacterized protein</fullName>
    </submittedName>
</protein>
<keyword evidence="3" id="KW-1185">Reference proteome</keyword>
<reference evidence="2 3" key="1">
    <citation type="submission" date="2024-04" db="EMBL/GenBank/DDBJ databases">
        <authorList>
            <person name="Waldvogel A.-M."/>
            <person name="Schoenle A."/>
        </authorList>
    </citation>
    <scope>NUCLEOTIDE SEQUENCE [LARGE SCALE GENOMIC DNA]</scope>
</reference>
<proteinExistence type="predicted"/>
<feature type="region of interest" description="Disordered" evidence="1">
    <location>
        <begin position="143"/>
        <end position="173"/>
    </location>
</feature>
<name>A0AAV2KTG1_KNICA</name>
<evidence type="ECO:0000313" key="3">
    <source>
        <dbReference type="Proteomes" id="UP001497482"/>
    </source>
</evidence>
<dbReference type="Proteomes" id="UP001497482">
    <property type="component" value="Chromosome 2"/>
</dbReference>
<feature type="region of interest" description="Disordered" evidence="1">
    <location>
        <begin position="43"/>
        <end position="78"/>
    </location>
</feature>
<organism evidence="2 3">
    <name type="scientific">Knipowitschia caucasica</name>
    <name type="common">Caucasian dwarf goby</name>
    <name type="synonym">Pomatoschistus caucasicus</name>
    <dbReference type="NCBI Taxonomy" id="637954"/>
    <lineage>
        <taxon>Eukaryota</taxon>
        <taxon>Metazoa</taxon>
        <taxon>Chordata</taxon>
        <taxon>Craniata</taxon>
        <taxon>Vertebrata</taxon>
        <taxon>Euteleostomi</taxon>
        <taxon>Actinopterygii</taxon>
        <taxon>Neopterygii</taxon>
        <taxon>Teleostei</taxon>
        <taxon>Neoteleostei</taxon>
        <taxon>Acanthomorphata</taxon>
        <taxon>Gobiaria</taxon>
        <taxon>Gobiiformes</taxon>
        <taxon>Gobioidei</taxon>
        <taxon>Gobiidae</taxon>
        <taxon>Gobiinae</taxon>
        <taxon>Knipowitschia</taxon>
    </lineage>
</organism>
<gene>
    <name evidence="2" type="ORF">KC01_LOCUS21243</name>
</gene>
<evidence type="ECO:0000256" key="1">
    <source>
        <dbReference type="SAM" id="MobiDB-lite"/>
    </source>
</evidence>
<feature type="compositionally biased region" description="Basic and acidic residues" evidence="1">
    <location>
        <begin position="154"/>
        <end position="167"/>
    </location>
</feature>